<dbReference type="AlphaFoldDB" id="A0A3R9QBB5"/>
<sequence>MISLRFCSILATAALTLTSALHAATPRHIAPAQLDANTRQTFDLSMSSMDSFWDTSEHLLRTPAVRGEHASPNHYMVRETSWYAFGLLARDAPGDRQRAVDALEAVLNEQFPDQGKAWHGTFRRSPEEPTPSDAAAIWRTYDPNWREFIGTTFQMILIEYPDRIPSTLAERLYAAIDRAIEGEMQHGRLTPSYSNIALMYGALWDFAATHDNNADWKRKSAEWIENVATLFRQHNAFNEYNSPTYYGVDLYGLALWRSYGSTPRIRQLGSEIEATLWTDIAAFYHPDLRNIAGPYDRSYGMDMETYVALTGVWMRMLLPADKAPLPIPDAHTDHLTDLWFAPQLTILGAKPPAAALRQIRHFSGEHQVRRTITDERTATAWIGNKAIYGGQITSLTKDAPPDTQFHPVTAQWRTPSGSIGWFYVAQSPKIDAEASKTGIRITADGTLILRIHTEGTGLSQITANKWSLPGLTVTIDADQKHFSIAQSTLYEANDTLNLTYSDMHHMTLTITPQ</sequence>
<gene>
    <name evidence="2" type="ORF">EDE15_3200</name>
</gene>
<dbReference type="RefSeq" id="WP_125486126.1">
    <property type="nucleotide sequence ID" value="NZ_RSDW01000001.1"/>
</dbReference>
<reference evidence="2 3" key="1">
    <citation type="submission" date="2018-12" db="EMBL/GenBank/DDBJ databases">
        <title>Sequencing of bacterial isolates from soil warming experiment in Harvard Forest, Massachusetts, USA.</title>
        <authorList>
            <person name="Deangelis K."/>
        </authorList>
    </citation>
    <scope>NUCLEOTIDE SEQUENCE [LARGE SCALE GENOMIC DNA]</scope>
    <source>
        <strain evidence="2 3">EB153</strain>
    </source>
</reference>
<evidence type="ECO:0008006" key="4">
    <source>
        <dbReference type="Google" id="ProtNLM"/>
    </source>
</evidence>
<feature type="chain" id="PRO_5018705215" description="Heparinase II/III-like protein" evidence="1">
    <location>
        <begin position="24"/>
        <end position="513"/>
    </location>
</feature>
<evidence type="ECO:0000313" key="3">
    <source>
        <dbReference type="Proteomes" id="UP000269669"/>
    </source>
</evidence>
<dbReference type="EMBL" id="RSDW01000001">
    <property type="protein sequence ID" value="RSL17664.1"/>
    <property type="molecule type" value="Genomic_DNA"/>
</dbReference>
<evidence type="ECO:0000256" key="1">
    <source>
        <dbReference type="SAM" id="SignalP"/>
    </source>
</evidence>
<name>A0A3R9QBB5_9BACT</name>
<keyword evidence="3" id="KW-1185">Reference proteome</keyword>
<dbReference type="PANTHER" id="PTHR40616:SF1">
    <property type="entry name" value="LINALOOL DEHYDRATASE_ISOMERASE DOMAIN-CONTAINING PROTEIN"/>
    <property type="match status" value="1"/>
</dbReference>
<dbReference type="OrthoDB" id="3901256at2"/>
<dbReference type="PANTHER" id="PTHR40616">
    <property type="entry name" value="LINALOOL DEHYDRATASE_ISOMERASE DOMAIN-CONTAINING PROTEIN"/>
    <property type="match status" value="1"/>
</dbReference>
<evidence type="ECO:0000313" key="2">
    <source>
        <dbReference type="EMBL" id="RSL17664.1"/>
    </source>
</evidence>
<protein>
    <recommendedName>
        <fullName evidence="4">Heparinase II/III-like protein</fullName>
    </recommendedName>
</protein>
<dbReference type="Proteomes" id="UP000269669">
    <property type="component" value="Unassembled WGS sequence"/>
</dbReference>
<organism evidence="2 3">
    <name type="scientific">Edaphobacter aggregans</name>
    <dbReference type="NCBI Taxonomy" id="570835"/>
    <lineage>
        <taxon>Bacteria</taxon>
        <taxon>Pseudomonadati</taxon>
        <taxon>Acidobacteriota</taxon>
        <taxon>Terriglobia</taxon>
        <taxon>Terriglobales</taxon>
        <taxon>Acidobacteriaceae</taxon>
        <taxon>Edaphobacter</taxon>
    </lineage>
</organism>
<feature type="signal peptide" evidence="1">
    <location>
        <begin position="1"/>
        <end position="23"/>
    </location>
</feature>
<accession>A0A3R9QBB5</accession>
<keyword evidence="1" id="KW-0732">Signal</keyword>
<comment type="caution">
    <text evidence="2">The sequence shown here is derived from an EMBL/GenBank/DDBJ whole genome shotgun (WGS) entry which is preliminary data.</text>
</comment>
<proteinExistence type="predicted"/>